<proteinExistence type="predicted"/>
<comment type="caution">
    <text evidence="1">The sequence shown here is derived from an EMBL/GenBank/DDBJ whole genome shotgun (WGS) entry which is preliminary data.</text>
</comment>
<evidence type="ECO:0000313" key="2">
    <source>
        <dbReference type="Proteomes" id="UP001151760"/>
    </source>
</evidence>
<evidence type="ECO:0000313" key="1">
    <source>
        <dbReference type="EMBL" id="GJT51460.1"/>
    </source>
</evidence>
<accession>A0ABQ5EKK8</accession>
<organism evidence="1 2">
    <name type="scientific">Tanacetum coccineum</name>
    <dbReference type="NCBI Taxonomy" id="301880"/>
    <lineage>
        <taxon>Eukaryota</taxon>
        <taxon>Viridiplantae</taxon>
        <taxon>Streptophyta</taxon>
        <taxon>Embryophyta</taxon>
        <taxon>Tracheophyta</taxon>
        <taxon>Spermatophyta</taxon>
        <taxon>Magnoliopsida</taxon>
        <taxon>eudicotyledons</taxon>
        <taxon>Gunneridae</taxon>
        <taxon>Pentapetalae</taxon>
        <taxon>asterids</taxon>
        <taxon>campanulids</taxon>
        <taxon>Asterales</taxon>
        <taxon>Asteraceae</taxon>
        <taxon>Asteroideae</taxon>
        <taxon>Anthemideae</taxon>
        <taxon>Anthemidinae</taxon>
        <taxon>Tanacetum</taxon>
    </lineage>
</organism>
<reference evidence="1" key="1">
    <citation type="journal article" date="2022" name="Int. J. Mol. Sci.">
        <title>Draft Genome of Tanacetum Coccineum: Genomic Comparison of Closely Related Tanacetum-Family Plants.</title>
        <authorList>
            <person name="Yamashiro T."/>
            <person name="Shiraishi A."/>
            <person name="Nakayama K."/>
            <person name="Satake H."/>
        </authorList>
    </citation>
    <scope>NUCLEOTIDE SEQUENCE</scope>
</reference>
<dbReference type="Proteomes" id="UP001151760">
    <property type="component" value="Unassembled WGS sequence"/>
</dbReference>
<dbReference type="EMBL" id="BQNB010016409">
    <property type="protein sequence ID" value="GJT51460.1"/>
    <property type="molecule type" value="Genomic_DNA"/>
</dbReference>
<gene>
    <name evidence="1" type="ORF">Tco_0977617</name>
</gene>
<sequence>MPPITAVGNENCSQETRREKRSQYLELRRASQMCYDRVPKSSESIKDSWSRNQPKVCSNAPIIDGDEFQIVKNEFILKSFKKNKRILDSGWLQAFDSETRPTLLNVKILNVALLLWE</sequence>
<protein>
    <submittedName>
        <fullName evidence="1">Uncharacterized protein</fullName>
    </submittedName>
</protein>
<keyword evidence="2" id="KW-1185">Reference proteome</keyword>
<reference evidence="1" key="2">
    <citation type="submission" date="2022-01" db="EMBL/GenBank/DDBJ databases">
        <authorList>
            <person name="Yamashiro T."/>
            <person name="Shiraishi A."/>
            <person name="Satake H."/>
            <person name="Nakayama K."/>
        </authorList>
    </citation>
    <scope>NUCLEOTIDE SEQUENCE</scope>
</reference>
<name>A0ABQ5EKK8_9ASTR</name>